<evidence type="ECO:0000256" key="2">
    <source>
        <dbReference type="ARBA" id="ARBA00022517"/>
    </source>
</evidence>
<dbReference type="GO" id="GO:0000967">
    <property type="term" value="P:rRNA 5'-end processing"/>
    <property type="evidence" value="ECO:0007669"/>
    <property type="project" value="UniProtKB-UniRule"/>
</dbReference>
<organism evidence="7 8">
    <name type="scientific">Propionibacterium cyclohexanicum</name>
    <dbReference type="NCBI Taxonomy" id="64702"/>
    <lineage>
        <taxon>Bacteria</taxon>
        <taxon>Bacillati</taxon>
        <taxon>Actinomycetota</taxon>
        <taxon>Actinomycetes</taxon>
        <taxon>Propionibacteriales</taxon>
        <taxon>Propionibacteriaceae</taxon>
        <taxon>Propionibacterium</taxon>
    </lineage>
</organism>
<name>A0A1H9Q297_9ACTN</name>
<evidence type="ECO:0000256" key="1">
    <source>
        <dbReference type="ARBA" id="ARBA00022490"/>
    </source>
</evidence>
<sequence length="162" mass="17039">MVVPEAPGWRPGVRLCIDWGKARIGVAACDRDGLLAYPVETVPNNAAALHRLGELAAQYEPLEIVLGMPTDLRGRQGVAATTMLDVAGRIGTALGLNVRLVDERLTTASAARSLALTGHGSRSRRSIIDQAAAVAILEQAIEIEKRTGRPAGNLNSAGRQGV</sequence>
<evidence type="ECO:0000313" key="8">
    <source>
        <dbReference type="Proteomes" id="UP000198815"/>
    </source>
</evidence>
<keyword evidence="3 5" id="KW-0540">Nuclease</keyword>
<dbReference type="EMBL" id="FOGZ01000002">
    <property type="protein sequence ID" value="SER54538.1"/>
    <property type="molecule type" value="Genomic_DNA"/>
</dbReference>
<dbReference type="InterPro" id="IPR037027">
    <property type="entry name" value="YqgF/RNaseH-like_dom_sf"/>
</dbReference>
<dbReference type="HAMAP" id="MF_00651">
    <property type="entry name" value="Nuclease_YqgF"/>
    <property type="match status" value="1"/>
</dbReference>
<evidence type="ECO:0000313" key="7">
    <source>
        <dbReference type="EMBL" id="SER54538.1"/>
    </source>
</evidence>
<gene>
    <name evidence="7" type="ORF">SAMN05443377_10287</name>
</gene>
<comment type="function">
    <text evidence="5">Could be a nuclease involved in processing of the 5'-end of pre-16S rRNA.</text>
</comment>
<evidence type="ECO:0000256" key="3">
    <source>
        <dbReference type="ARBA" id="ARBA00022722"/>
    </source>
</evidence>
<dbReference type="AlphaFoldDB" id="A0A1H9Q297"/>
<keyword evidence="8" id="KW-1185">Reference proteome</keyword>
<evidence type="ECO:0000256" key="5">
    <source>
        <dbReference type="HAMAP-Rule" id="MF_00651"/>
    </source>
</evidence>
<dbReference type="InterPro" id="IPR005227">
    <property type="entry name" value="YqgF"/>
</dbReference>
<evidence type="ECO:0000259" key="6">
    <source>
        <dbReference type="SMART" id="SM00732"/>
    </source>
</evidence>
<proteinExistence type="inferred from homology"/>
<dbReference type="SUPFAM" id="SSF53098">
    <property type="entry name" value="Ribonuclease H-like"/>
    <property type="match status" value="1"/>
</dbReference>
<comment type="subcellular location">
    <subcellularLocation>
        <location evidence="5">Cytoplasm</location>
    </subcellularLocation>
</comment>
<dbReference type="GO" id="GO:0016788">
    <property type="term" value="F:hydrolase activity, acting on ester bonds"/>
    <property type="evidence" value="ECO:0007669"/>
    <property type="project" value="UniProtKB-UniRule"/>
</dbReference>
<dbReference type="PANTHER" id="PTHR33317">
    <property type="entry name" value="POLYNUCLEOTIDYL TRANSFERASE, RIBONUCLEASE H-LIKE SUPERFAMILY PROTEIN"/>
    <property type="match status" value="1"/>
</dbReference>
<dbReference type="Proteomes" id="UP000198815">
    <property type="component" value="Unassembled WGS sequence"/>
</dbReference>
<accession>A0A1H9Q297</accession>
<dbReference type="GO" id="GO:0004518">
    <property type="term" value="F:nuclease activity"/>
    <property type="evidence" value="ECO:0007669"/>
    <property type="project" value="UniProtKB-KW"/>
</dbReference>
<comment type="similarity">
    <text evidence="5">Belongs to the YqgF HJR family.</text>
</comment>
<protein>
    <recommendedName>
        <fullName evidence="5">Putative pre-16S rRNA nuclease</fullName>
        <ecNumber evidence="5">3.1.-.-</ecNumber>
    </recommendedName>
</protein>
<dbReference type="GO" id="GO:0005829">
    <property type="term" value="C:cytosol"/>
    <property type="evidence" value="ECO:0007669"/>
    <property type="project" value="TreeGrafter"/>
</dbReference>
<keyword evidence="1 5" id="KW-0963">Cytoplasm</keyword>
<reference evidence="7 8" key="1">
    <citation type="submission" date="2016-10" db="EMBL/GenBank/DDBJ databases">
        <authorList>
            <person name="de Groot N.N."/>
        </authorList>
    </citation>
    <scope>NUCLEOTIDE SEQUENCE [LARGE SCALE GENOMIC DNA]</scope>
    <source>
        <strain evidence="7 8">DSM 16859</strain>
    </source>
</reference>
<evidence type="ECO:0000256" key="4">
    <source>
        <dbReference type="ARBA" id="ARBA00022801"/>
    </source>
</evidence>
<dbReference type="CDD" id="cd16964">
    <property type="entry name" value="YqgF"/>
    <property type="match status" value="1"/>
</dbReference>
<keyword evidence="4 5" id="KW-0378">Hydrolase</keyword>
<dbReference type="NCBIfam" id="TIGR00250">
    <property type="entry name" value="RNAse_H_YqgF"/>
    <property type="match status" value="1"/>
</dbReference>
<dbReference type="InterPro" id="IPR006641">
    <property type="entry name" value="YqgF/RNaseH-like_dom"/>
</dbReference>
<dbReference type="SMART" id="SM00732">
    <property type="entry name" value="YqgFc"/>
    <property type="match status" value="1"/>
</dbReference>
<feature type="domain" description="YqgF/RNase H-like" evidence="6">
    <location>
        <begin position="12"/>
        <end position="110"/>
    </location>
</feature>
<dbReference type="Pfam" id="PF03652">
    <property type="entry name" value="RuvX"/>
    <property type="match status" value="1"/>
</dbReference>
<dbReference type="InterPro" id="IPR012337">
    <property type="entry name" value="RNaseH-like_sf"/>
</dbReference>
<keyword evidence="2 5" id="KW-0690">Ribosome biogenesis</keyword>
<dbReference type="Gene3D" id="3.30.420.140">
    <property type="entry name" value="YqgF/RNase H-like domain"/>
    <property type="match status" value="1"/>
</dbReference>
<dbReference type="PANTHER" id="PTHR33317:SF4">
    <property type="entry name" value="POLYNUCLEOTIDYL TRANSFERASE, RIBONUCLEASE H-LIKE SUPERFAMILY PROTEIN"/>
    <property type="match status" value="1"/>
</dbReference>
<dbReference type="STRING" id="64702.SAMN05443377_10287"/>
<dbReference type="EC" id="3.1.-.-" evidence="5"/>